<dbReference type="Pfam" id="PF00589">
    <property type="entry name" value="Phage_integrase"/>
    <property type="match status" value="1"/>
</dbReference>
<evidence type="ECO:0000259" key="4">
    <source>
        <dbReference type="PROSITE" id="PS51898"/>
    </source>
</evidence>
<dbReference type="GO" id="GO:0003677">
    <property type="term" value="F:DNA binding"/>
    <property type="evidence" value="ECO:0007669"/>
    <property type="project" value="InterPro"/>
</dbReference>
<name>A0A7Z2W0B9_9BURK</name>
<accession>A0A7Z2W0B9</accession>
<reference evidence="5 6" key="1">
    <citation type="submission" date="2020-04" db="EMBL/GenBank/DDBJ databases">
        <title>Genome sequencing of novel species.</title>
        <authorList>
            <person name="Heo J."/>
            <person name="Kim S.-J."/>
            <person name="Kim J.-S."/>
            <person name="Hong S.-B."/>
            <person name="Kwon S.-W."/>
        </authorList>
    </citation>
    <scope>NUCLEOTIDE SEQUENCE [LARGE SCALE GENOMIC DNA]</scope>
    <source>
        <strain evidence="5 6">GN2-R2</strain>
    </source>
</reference>
<dbReference type="InterPro" id="IPR013762">
    <property type="entry name" value="Integrase-like_cat_sf"/>
</dbReference>
<keyword evidence="2" id="KW-0229">DNA integration</keyword>
<dbReference type="GO" id="GO:0006310">
    <property type="term" value="P:DNA recombination"/>
    <property type="evidence" value="ECO:0007669"/>
    <property type="project" value="UniProtKB-KW"/>
</dbReference>
<dbReference type="Proteomes" id="UP000502415">
    <property type="component" value="Chromosome"/>
</dbReference>
<dbReference type="AlphaFoldDB" id="A0A7Z2W0B9"/>
<sequence length="357" mass="40410">MGIKVKTQADGSSKFEADVRIKGVERKTMTFKTRAQAEHFIDTIKSAARKATTSTASHRLAQKAKTGDSRTYGRALLADVVAAFRESSKCSARAKKSLIPVADFVGAVTVEKADEAWTEQYVAKVRALKTHMRTNYSYATINGQILGLVSACGWWAKQNHFRNPTIEISNACFPKNWDVKRDRRLEGGEYDRIMEQISLLPSRSNESRCLVELCLETGARLQELILAEWKEFERADQLWKIPASHTKKKKKRSVPLSGKARAVIADLRALRQADDARIFQVFPTPGAASHHFHRIFKAARIVDFRFHDLRHEAISRMCIDKPKAPVKAIMEIVGHQTYQAFTRYSHLRDDELVGLLD</sequence>
<protein>
    <submittedName>
        <fullName evidence="5">Tyrosine-type recombinase/integrase</fullName>
    </submittedName>
</protein>
<evidence type="ECO:0000313" key="6">
    <source>
        <dbReference type="Proteomes" id="UP000502415"/>
    </source>
</evidence>
<dbReference type="PANTHER" id="PTHR30629:SF2">
    <property type="entry name" value="PROPHAGE INTEGRASE INTS-RELATED"/>
    <property type="match status" value="1"/>
</dbReference>
<dbReference type="SUPFAM" id="SSF56349">
    <property type="entry name" value="DNA breaking-rejoining enzymes"/>
    <property type="match status" value="1"/>
</dbReference>
<dbReference type="RefSeq" id="WP_170204608.1">
    <property type="nucleotide sequence ID" value="NZ_CP051685.1"/>
</dbReference>
<organism evidence="5 6">
    <name type="scientific">Massilia forsythiae</name>
    <dbReference type="NCBI Taxonomy" id="2728020"/>
    <lineage>
        <taxon>Bacteria</taxon>
        <taxon>Pseudomonadati</taxon>
        <taxon>Pseudomonadota</taxon>
        <taxon>Betaproteobacteria</taxon>
        <taxon>Burkholderiales</taxon>
        <taxon>Oxalobacteraceae</taxon>
        <taxon>Telluria group</taxon>
        <taxon>Massilia</taxon>
    </lineage>
</organism>
<dbReference type="CDD" id="cd00796">
    <property type="entry name" value="INT_Rci_Hp1_C"/>
    <property type="match status" value="1"/>
</dbReference>
<dbReference type="InterPro" id="IPR011010">
    <property type="entry name" value="DNA_brk_join_enz"/>
</dbReference>
<feature type="domain" description="Tyr recombinase" evidence="4">
    <location>
        <begin position="180"/>
        <end position="357"/>
    </location>
</feature>
<evidence type="ECO:0000256" key="1">
    <source>
        <dbReference type="ARBA" id="ARBA00008857"/>
    </source>
</evidence>
<dbReference type="PANTHER" id="PTHR30629">
    <property type="entry name" value="PROPHAGE INTEGRASE"/>
    <property type="match status" value="1"/>
</dbReference>
<gene>
    <name evidence="5" type="ORF">HH212_22945</name>
</gene>
<dbReference type="Gene3D" id="1.10.443.10">
    <property type="entry name" value="Intergrase catalytic core"/>
    <property type="match status" value="1"/>
</dbReference>
<comment type="similarity">
    <text evidence="1">Belongs to the 'phage' integrase family.</text>
</comment>
<dbReference type="GO" id="GO:0015074">
    <property type="term" value="P:DNA integration"/>
    <property type="evidence" value="ECO:0007669"/>
    <property type="project" value="UniProtKB-KW"/>
</dbReference>
<proteinExistence type="inferred from homology"/>
<dbReference type="KEGG" id="mfy:HH212_22945"/>
<dbReference type="InterPro" id="IPR002104">
    <property type="entry name" value="Integrase_catalytic"/>
</dbReference>
<dbReference type="EMBL" id="CP051685">
    <property type="protein sequence ID" value="QJE02524.1"/>
    <property type="molecule type" value="Genomic_DNA"/>
</dbReference>
<keyword evidence="6" id="KW-1185">Reference proteome</keyword>
<evidence type="ECO:0000313" key="5">
    <source>
        <dbReference type="EMBL" id="QJE02524.1"/>
    </source>
</evidence>
<evidence type="ECO:0000256" key="3">
    <source>
        <dbReference type="ARBA" id="ARBA00023172"/>
    </source>
</evidence>
<keyword evidence="3" id="KW-0233">DNA recombination</keyword>
<dbReference type="InterPro" id="IPR050808">
    <property type="entry name" value="Phage_Integrase"/>
</dbReference>
<evidence type="ECO:0000256" key="2">
    <source>
        <dbReference type="ARBA" id="ARBA00022908"/>
    </source>
</evidence>
<dbReference type="PROSITE" id="PS51898">
    <property type="entry name" value="TYR_RECOMBINASE"/>
    <property type="match status" value="1"/>
</dbReference>